<evidence type="ECO:0000313" key="8">
    <source>
        <dbReference type="EMBL" id="PFH35040.1"/>
    </source>
</evidence>
<dbReference type="Proteomes" id="UP000224006">
    <property type="component" value="Chromosome V"/>
</dbReference>
<sequence length="530" mass="56363">MAATAQRVCKNPSNSGKAETVFKALTFPSSNNGGTEAMGLQKEGVFSSASREPETAVLELEDIDLETGHPAPNDEGSVPGKYARYTTRSSTSGGSADCLSDDGDLSSTTETIETSIGVLDEKRKTATASTAVVILKSFVGAGILFLPHAVMKGGVLFSLGLLVAVVCLALYCMHLLIQCCVPGSADSYEELGDMALGPWGGLAIELCVFISQLGFCTINAAVVAGNLRDVLWSAMQCSPDFRLSVKSLIWCGAIIYIPLSLIKHIKYLAPLMLIGNLSTVAGVTLLMVAVGMEIGVNHGVNSVDLANTSNWPLVLGTSIYLWEGAGLVLPIRKSSKKSVQDNFSKLLIACLVGLVAMYIVYSITCNLAYGKKLEVVILSNMTSGIFGLSVQTIFAFGVLVTYPLMLFPASVIAEQRLSSVIDVSERILNWVVGPAIRVSLVILTLGMATVGLQQLDNLVALIGGVCGVPLSFIFPVILHMRLRGDKHLAFKALHWTIVLGGFAIQVFSITWTIKSWKGVEDYPARCTGGL</sequence>
<dbReference type="KEGG" id="bbes:BESB_059270"/>
<feature type="transmembrane region" description="Helical" evidence="6">
    <location>
        <begin position="311"/>
        <end position="331"/>
    </location>
</feature>
<evidence type="ECO:0000256" key="4">
    <source>
        <dbReference type="ARBA" id="ARBA00023136"/>
    </source>
</evidence>
<comment type="subcellular location">
    <subcellularLocation>
        <location evidence="1">Membrane</location>
        <topology evidence="1">Multi-pass membrane protein</topology>
    </subcellularLocation>
</comment>
<feature type="region of interest" description="Disordered" evidence="5">
    <location>
        <begin position="65"/>
        <end position="104"/>
    </location>
</feature>
<dbReference type="InterPro" id="IPR013057">
    <property type="entry name" value="AA_transpt_TM"/>
</dbReference>
<feature type="transmembrane region" description="Helical" evidence="6">
    <location>
        <begin position="343"/>
        <end position="364"/>
    </location>
</feature>
<evidence type="ECO:0000256" key="6">
    <source>
        <dbReference type="SAM" id="Phobius"/>
    </source>
</evidence>
<feature type="transmembrane region" description="Helical" evidence="6">
    <location>
        <begin position="384"/>
        <end position="407"/>
    </location>
</feature>
<keyword evidence="2 6" id="KW-0812">Transmembrane</keyword>
<protein>
    <submittedName>
        <fullName evidence="8">Transmembrane amino acid transporter protein</fullName>
    </submittedName>
</protein>
<evidence type="ECO:0000256" key="2">
    <source>
        <dbReference type="ARBA" id="ARBA00022692"/>
    </source>
</evidence>
<keyword evidence="3 6" id="KW-1133">Transmembrane helix</keyword>
<feature type="transmembrane region" description="Helical" evidence="6">
    <location>
        <begin position="131"/>
        <end position="150"/>
    </location>
</feature>
<proteinExistence type="predicted"/>
<feature type="transmembrane region" description="Helical" evidence="6">
    <location>
        <begin position="492"/>
        <end position="513"/>
    </location>
</feature>
<feature type="transmembrane region" description="Helical" evidence="6">
    <location>
        <begin position="458"/>
        <end position="480"/>
    </location>
</feature>
<dbReference type="PANTHER" id="PTHR22950:SF666">
    <property type="entry name" value="VACUOLAR AMINO ACID TRANSPORTER 4"/>
    <property type="match status" value="1"/>
</dbReference>
<gene>
    <name evidence="8" type="ORF">BESB_059270</name>
</gene>
<evidence type="ECO:0000256" key="5">
    <source>
        <dbReference type="SAM" id="MobiDB-lite"/>
    </source>
</evidence>
<dbReference type="Pfam" id="PF01490">
    <property type="entry name" value="Aa_trans"/>
    <property type="match status" value="1"/>
</dbReference>
<dbReference type="PANTHER" id="PTHR22950">
    <property type="entry name" value="AMINO ACID TRANSPORTER"/>
    <property type="match status" value="1"/>
</dbReference>
<keyword evidence="4 6" id="KW-0472">Membrane</keyword>
<feature type="domain" description="Amino acid transporter transmembrane" evidence="7">
    <location>
        <begin position="125"/>
        <end position="513"/>
    </location>
</feature>
<feature type="transmembrane region" description="Helical" evidence="6">
    <location>
        <begin position="243"/>
        <end position="262"/>
    </location>
</feature>
<accession>A0A2A9MI13</accession>
<evidence type="ECO:0000259" key="7">
    <source>
        <dbReference type="Pfam" id="PF01490"/>
    </source>
</evidence>
<dbReference type="EMBL" id="NWUJ01000005">
    <property type="protein sequence ID" value="PFH35040.1"/>
    <property type="molecule type" value="Genomic_DNA"/>
</dbReference>
<feature type="compositionally biased region" description="Low complexity" evidence="5">
    <location>
        <begin position="82"/>
        <end position="96"/>
    </location>
</feature>
<evidence type="ECO:0000313" key="9">
    <source>
        <dbReference type="Proteomes" id="UP000224006"/>
    </source>
</evidence>
<evidence type="ECO:0000256" key="3">
    <source>
        <dbReference type="ARBA" id="ARBA00022989"/>
    </source>
</evidence>
<dbReference type="AlphaFoldDB" id="A0A2A9MI13"/>
<feature type="transmembrane region" description="Helical" evidence="6">
    <location>
        <begin position="269"/>
        <end position="291"/>
    </location>
</feature>
<feature type="transmembrane region" description="Helical" evidence="6">
    <location>
        <begin position="427"/>
        <end position="452"/>
    </location>
</feature>
<feature type="transmembrane region" description="Helical" evidence="6">
    <location>
        <begin position="202"/>
        <end position="223"/>
    </location>
</feature>
<feature type="transmembrane region" description="Helical" evidence="6">
    <location>
        <begin position="156"/>
        <end position="181"/>
    </location>
</feature>
<dbReference type="GO" id="GO:0015179">
    <property type="term" value="F:L-amino acid transmembrane transporter activity"/>
    <property type="evidence" value="ECO:0007669"/>
    <property type="project" value="TreeGrafter"/>
</dbReference>
<name>A0A2A9MI13_BESBE</name>
<dbReference type="GeneID" id="40310855"/>
<dbReference type="GO" id="GO:0016020">
    <property type="term" value="C:membrane"/>
    <property type="evidence" value="ECO:0007669"/>
    <property type="project" value="UniProtKB-SubCell"/>
</dbReference>
<dbReference type="RefSeq" id="XP_029219049.1">
    <property type="nucleotide sequence ID" value="XM_029364341.1"/>
</dbReference>
<keyword evidence="9" id="KW-1185">Reference proteome</keyword>
<reference evidence="8 9" key="1">
    <citation type="submission" date="2017-09" db="EMBL/GenBank/DDBJ databases">
        <title>Genome sequencing of Besnoitia besnoiti strain Bb-Ger1.</title>
        <authorList>
            <person name="Schares G."/>
            <person name="Venepally P."/>
            <person name="Lorenzi H.A."/>
        </authorList>
    </citation>
    <scope>NUCLEOTIDE SEQUENCE [LARGE SCALE GENOMIC DNA]</scope>
    <source>
        <strain evidence="8 9">Bb-Ger1</strain>
    </source>
</reference>
<organism evidence="8 9">
    <name type="scientific">Besnoitia besnoiti</name>
    <name type="common">Apicomplexan protozoan</name>
    <dbReference type="NCBI Taxonomy" id="94643"/>
    <lineage>
        <taxon>Eukaryota</taxon>
        <taxon>Sar</taxon>
        <taxon>Alveolata</taxon>
        <taxon>Apicomplexa</taxon>
        <taxon>Conoidasida</taxon>
        <taxon>Coccidia</taxon>
        <taxon>Eucoccidiorida</taxon>
        <taxon>Eimeriorina</taxon>
        <taxon>Sarcocystidae</taxon>
        <taxon>Besnoitia</taxon>
    </lineage>
</organism>
<evidence type="ECO:0000256" key="1">
    <source>
        <dbReference type="ARBA" id="ARBA00004141"/>
    </source>
</evidence>
<dbReference type="VEuPathDB" id="ToxoDB:BESB_059270"/>
<dbReference type="OrthoDB" id="1684102at2759"/>
<dbReference type="STRING" id="94643.A0A2A9MI13"/>
<comment type="caution">
    <text evidence="8">The sequence shown here is derived from an EMBL/GenBank/DDBJ whole genome shotgun (WGS) entry which is preliminary data.</text>
</comment>